<dbReference type="Pfam" id="PF06748">
    <property type="entry name" value="DUF1217"/>
    <property type="match status" value="1"/>
</dbReference>
<proteinExistence type="predicted"/>
<dbReference type="Gene3D" id="1.10.3700.10">
    <property type="entry name" value="AGR C 984p-like"/>
    <property type="match status" value="1"/>
</dbReference>
<dbReference type="RefSeq" id="WP_339106865.1">
    <property type="nucleotide sequence ID" value="NZ_CP146606.1"/>
</dbReference>
<protein>
    <submittedName>
        <fullName evidence="1">DUF1217 domain-containing protein</fullName>
    </submittedName>
</protein>
<name>A0ABZ2TMM7_9RHOB</name>
<dbReference type="SUPFAM" id="SSF158837">
    <property type="entry name" value="AGR C 984p-like"/>
    <property type="match status" value="1"/>
</dbReference>
<keyword evidence="2" id="KW-1185">Reference proteome</keyword>
<dbReference type="InterPro" id="IPR010626">
    <property type="entry name" value="DUF1217"/>
</dbReference>
<organism evidence="1 2">
    <name type="scientific">Roseovarius rhodophyticola</name>
    <dbReference type="NCBI Taxonomy" id="3080827"/>
    <lineage>
        <taxon>Bacteria</taxon>
        <taxon>Pseudomonadati</taxon>
        <taxon>Pseudomonadota</taxon>
        <taxon>Alphaproteobacteria</taxon>
        <taxon>Rhodobacterales</taxon>
        <taxon>Roseobacteraceae</taxon>
        <taxon>Roseovarius</taxon>
    </lineage>
</organism>
<sequence length="261" mass="29225">MFQPVVPFSGVSGWVFLQNTLESQTNAFEKSPEIVRDTDYFEKTIATIHTPEDLVGDRRLLRVALGAFGLQDDIDNRYLIKTVLEEGTQDSDALANRLADDRYARLSEAFGFGEAETLRTIETGFGREITNLFRTREFEVAVGERNESMRLALNADRELVEIANSSSSEDARWFQILGTPPLRTVFETALGLPSGFAQLDIDRQLEVFKEKSQRTLGLESLDALADTETREAVLHSFLVRDQIQSATIQSPMSIALSLLQA</sequence>
<evidence type="ECO:0000313" key="1">
    <source>
        <dbReference type="EMBL" id="WYK19675.1"/>
    </source>
</evidence>
<accession>A0ABZ2TMM7</accession>
<evidence type="ECO:0000313" key="2">
    <source>
        <dbReference type="Proteomes" id="UP001281305"/>
    </source>
</evidence>
<reference evidence="1 2" key="1">
    <citation type="submission" date="2024-02" db="EMBL/GenBank/DDBJ databases">
        <title>Roseovarius strain W115 nov., isolated from a marine algae.</title>
        <authorList>
            <person name="Lee M.W."/>
            <person name="Lee J.K."/>
            <person name="Kim J.M."/>
            <person name="Choi D.G."/>
            <person name="Baek J.H."/>
            <person name="Bayburt H."/>
            <person name="Jung J.J."/>
            <person name="Han D.M."/>
            <person name="Jeon C.O."/>
        </authorList>
    </citation>
    <scope>NUCLEOTIDE SEQUENCE [LARGE SCALE GENOMIC DNA]</scope>
    <source>
        <strain evidence="1 2">W115</strain>
    </source>
</reference>
<dbReference type="EMBL" id="CP146606">
    <property type="protein sequence ID" value="WYK19675.1"/>
    <property type="molecule type" value="Genomic_DNA"/>
</dbReference>
<dbReference type="InterPro" id="IPR023157">
    <property type="entry name" value="AGR-C-984p-like_sf"/>
</dbReference>
<gene>
    <name evidence="1" type="ORF">RZS32_007405</name>
</gene>
<dbReference type="Proteomes" id="UP001281305">
    <property type="component" value="Chromosome"/>
</dbReference>